<evidence type="ECO:0000256" key="5">
    <source>
        <dbReference type="SAM" id="MobiDB-lite"/>
    </source>
</evidence>
<dbReference type="eggNOG" id="ENOG502S25J">
    <property type="taxonomic scope" value="Eukaryota"/>
</dbReference>
<feature type="compositionally biased region" description="Basic and acidic residues" evidence="5">
    <location>
        <begin position="338"/>
        <end position="348"/>
    </location>
</feature>
<feature type="compositionally biased region" description="Polar residues" evidence="5">
    <location>
        <begin position="355"/>
        <end position="366"/>
    </location>
</feature>
<comment type="subcellular location">
    <subcellularLocation>
        <location evidence="2">Cytoplasm</location>
        <location evidence="2">Cytoskeleton</location>
        <location evidence="2">Actin patch</location>
    </subcellularLocation>
</comment>
<dbReference type="Proteomes" id="UP000001640">
    <property type="component" value="Chromosome 1"/>
</dbReference>
<reference evidence="6 7" key="1">
    <citation type="journal article" date="2011" name="Proc. Natl. Acad. Sci. U.S.A.">
        <title>Evolutionary erosion of yeast sex chromosomes by mating-type switching accidents.</title>
        <authorList>
            <person name="Gordon J.L."/>
            <person name="Armisen D."/>
            <person name="Proux-Wera E."/>
            <person name="Oheigeartaigh S.S."/>
            <person name="Byrne K.P."/>
            <person name="Wolfe K.H."/>
        </authorList>
    </citation>
    <scope>NUCLEOTIDE SEQUENCE [LARGE SCALE GENOMIC DNA]</scope>
    <source>
        <strain evidence="7">ATCC 76901 / BCRC 22586 / CBS 4309 / NBRC 1992 / NRRL Y-12630</strain>
    </source>
</reference>
<dbReference type="AlphaFoldDB" id="G0V8S9"/>
<feature type="region of interest" description="Disordered" evidence="5">
    <location>
        <begin position="216"/>
        <end position="435"/>
    </location>
</feature>
<dbReference type="OMA" id="FQQMFNQ"/>
<feature type="compositionally biased region" description="Basic residues" evidence="5">
    <location>
        <begin position="493"/>
        <end position="502"/>
    </location>
</feature>
<gene>
    <name evidence="6" type="primary">NCAS0A13200</name>
    <name evidence="6" type="ordered locus">NCAS_0A13200</name>
</gene>
<feature type="compositionally biased region" description="Polar residues" evidence="5">
    <location>
        <begin position="135"/>
        <end position="147"/>
    </location>
</feature>
<dbReference type="EMBL" id="HE576752">
    <property type="protein sequence ID" value="CCC67878.1"/>
    <property type="molecule type" value="Genomic_DNA"/>
</dbReference>
<dbReference type="RefSeq" id="XP_003674258.1">
    <property type="nucleotide sequence ID" value="XM_003674210.1"/>
</dbReference>
<feature type="compositionally biased region" description="Basic and acidic residues" evidence="5">
    <location>
        <begin position="404"/>
        <end position="422"/>
    </location>
</feature>
<dbReference type="OrthoDB" id="3995855at2759"/>
<evidence type="ECO:0000313" key="6">
    <source>
        <dbReference type="EMBL" id="CCC67878.1"/>
    </source>
</evidence>
<dbReference type="Pfam" id="PF11489">
    <property type="entry name" value="Aim21"/>
    <property type="match status" value="1"/>
</dbReference>
<feature type="compositionally biased region" description="Polar residues" evidence="5">
    <location>
        <begin position="423"/>
        <end position="434"/>
    </location>
</feature>
<feature type="region of interest" description="Disordered" evidence="5">
    <location>
        <begin position="472"/>
        <end position="502"/>
    </location>
</feature>
<evidence type="ECO:0000256" key="4">
    <source>
        <dbReference type="ARBA" id="ARBA00021016"/>
    </source>
</evidence>
<organism evidence="6 7">
    <name type="scientific">Naumovozyma castellii</name>
    <name type="common">Yeast</name>
    <name type="synonym">Saccharomyces castellii</name>
    <dbReference type="NCBI Taxonomy" id="27288"/>
    <lineage>
        <taxon>Eukaryota</taxon>
        <taxon>Fungi</taxon>
        <taxon>Dikarya</taxon>
        <taxon>Ascomycota</taxon>
        <taxon>Saccharomycotina</taxon>
        <taxon>Saccharomycetes</taxon>
        <taxon>Saccharomycetales</taxon>
        <taxon>Saccharomycetaceae</taxon>
        <taxon>Naumovozyma</taxon>
    </lineage>
</organism>
<proteinExistence type="inferred from homology"/>
<accession>G0V8S9</accession>
<feature type="compositionally biased region" description="Acidic residues" evidence="5">
    <location>
        <begin position="85"/>
        <end position="95"/>
    </location>
</feature>
<reference key="2">
    <citation type="submission" date="2011-08" db="EMBL/GenBank/DDBJ databases">
        <title>Genome sequence of Naumovozyma castellii.</title>
        <authorList>
            <person name="Gordon J.L."/>
            <person name="Armisen D."/>
            <person name="Proux-Wera E."/>
            <person name="OhEigeartaigh S.S."/>
            <person name="Byrne K.P."/>
            <person name="Wolfe K.H."/>
        </authorList>
    </citation>
    <scope>NUCLEOTIDE SEQUENCE</scope>
    <source>
        <strain>Type strain:CBS 4309</strain>
    </source>
</reference>
<feature type="compositionally biased region" description="Basic and acidic residues" evidence="5">
    <location>
        <begin position="473"/>
        <end position="484"/>
    </location>
</feature>
<dbReference type="KEGG" id="ncs:NCAS_0A13200"/>
<feature type="compositionally biased region" description="Basic and acidic residues" evidence="5">
    <location>
        <begin position="230"/>
        <end position="270"/>
    </location>
</feature>
<evidence type="ECO:0000313" key="7">
    <source>
        <dbReference type="Proteomes" id="UP000001640"/>
    </source>
</evidence>
<keyword evidence="7" id="KW-1185">Reference proteome</keyword>
<dbReference type="GO" id="GO:0030479">
    <property type="term" value="C:actin cortical patch"/>
    <property type="evidence" value="ECO:0007669"/>
    <property type="project" value="UniProtKB-SubCell"/>
</dbReference>
<dbReference type="InterPro" id="IPR021582">
    <property type="entry name" value="Aim21"/>
</dbReference>
<dbReference type="STRING" id="1064592.G0V8S9"/>
<comment type="function">
    <text evidence="1">Involved in mitochondrial migration along actin filaments.</text>
</comment>
<feature type="compositionally biased region" description="Basic and acidic residues" evidence="5">
    <location>
        <begin position="631"/>
        <end position="655"/>
    </location>
</feature>
<evidence type="ECO:0000256" key="1">
    <source>
        <dbReference type="ARBA" id="ARBA00002092"/>
    </source>
</evidence>
<comment type="similarity">
    <text evidence="3">Belongs to the AIM21 family.</text>
</comment>
<protein>
    <recommendedName>
        <fullName evidence="4">Altered inheritance of mitochondria protein 21</fullName>
    </recommendedName>
</protein>
<sequence>MSTDNIPKIPERPTRRKTTSNLPSVEPEDFNERDVSPEKVTSTDIQVDTPAVPSSRPFIRPKTTDDVEVPHVPSQRPLRHSSTTEEIEDLVENTDQELKEMQEILASHHKSKNSLTDEPKIPRRPQRKNKETGADTFTDTNDTQAASDESIKNLEESPNDGVAQNVVGDTTYFSEEILPTKDDIITPEVTEAMGEAFEPPNDSLRNSEKEGIEVIGNQKTETTDVNLLYLDKDNHETEEASHEKTDVETSKEEVGIEDDHHKSKGDDKEPTPLSLEEDSDEVKHGSLSDSLSEQLPTIPITRPRIKKDEATDEEDKAHDQKEVPATISKIDSSPSGSNKEEPISESKVMKKPSVEQPSASESQLFTTRVDKPKDDDNETSHGLKKKAPPPVPKKPSSRIAAFHEMLKKQQQKDISNTEHENLKSSVGTNGSNMNPDRVNFAKNLNGLFALPGMTPSGDIPLELNKGLSSPLTIEKKDDQTEKGKRSLPLATTKRVRGPRGRKLPTKIANTEKIVNDTTSCQFETFHVWEIAFDLKKEEITEENEQKDISVSEKAIQATVLNQPAESTSINHSIEGLPTNKEFTVGNPSPDVQSGDTQVHIENGDVVSLEDAIDSRDQNESVEVLEQELEDQAERRMEEEMLEEDKRKDFLDMMTP</sequence>
<feature type="compositionally biased region" description="Basic and acidic residues" evidence="5">
    <location>
        <begin position="368"/>
        <end position="381"/>
    </location>
</feature>
<feature type="region of interest" description="Disordered" evidence="5">
    <location>
        <begin position="630"/>
        <end position="655"/>
    </location>
</feature>
<evidence type="ECO:0000256" key="3">
    <source>
        <dbReference type="ARBA" id="ARBA00006466"/>
    </source>
</evidence>
<dbReference type="InParanoid" id="G0V8S9"/>
<evidence type="ECO:0000256" key="2">
    <source>
        <dbReference type="ARBA" id="ARBA00004134"/>
    </source>
</evidence>
<dbReference type="FunCoup" id="G0V8S9">
    <property type="interactions" value="121"/>
</dbReference>
<dbReference type="HOGENOM" id="CLU_418608_0_0_1"/>
<dbReference type="GeneID" id="96901356"/>
<feature type="region of interest" description="Disordered" evidence="5">
    <location>
        <begin position="1"/>
        <end position="165"/>
    </location>
</feature>
<name>G0V8S9_NAUCA</name>